<organism evidence="4 5">
    <name type="scientific">Suhomyces tanzawaensis NRRL Y-17324</name>
    <dbReference type="NCBI Taxonomy" id="984487"/>
    <lineage>
        <taxon>Eukaryota</taxon>
        <taxon>Fungi</taxon>
        <taxon>Dikarya</taxon>
        <taxon>Ascomycota</taxon>
        <taxon>Saccharomycotina</taxon>
        <taxon>Pichiomycetes</taxon>
        <taxon>Debaryomycetaceae</taxon>
        <taxon>Suhomyces</taxon>
    </lineage>
</organism>
<dbReference type="Gene3D" id="1.10.287.370">
    <property type="match status" value="1"/>
</dbReference>
<dbReference type="PANTHER" id="PTHR13303">
    <property type="entry name" value="PREFOLDIN SUBUNIT 2"/>
    <property type="match status" value="1"/>
</dbReference>
<evidence type="ECO:0000313" key="4">
    <source>
        <dbReference type="EMBL" id="ODV81341.1"/>
    </source>
</evidence>
<accession>A0A1E4SP92</accession>
<reference evidence="5" key="1">
    <citation type="submission" date="2016-05" db="EMBL/GenBank/DDBJ databases">
        <title>Comparative genomics of biotechnologically important yeasts.</title>
        <authorList>
            <consortium name="DOE Joint Genome Institute"/>
            <person name="Riley R."/>
            <person name="Haridas S."/>
            <person name="Wolfe K.H."/>
            <person name="Lopes M.R."/>
            <person name="Hittinger C.T."/>
            <person name="Goker M."/>
            <person name="Salamov A."/>
            <person name="Wisecaver J."/>
            <person name="Long T.M."/>
            <person name="Aerts A.L."/>
            <person name="Barry K."/>
            <person name="Choi C."/>
            <person name="Clum A."/>
            <person name="Coughlan A.Y."/>
            <person name="Deshpande S."/>
            <person name="Douglass A.P."/>
            <person name="Hanson S.J."/>
            <person name="Klenk H.-P."/>
            <person name="Labutti K."/>
            <person name="Lapidus A."/>
            <person name="Lindquist E."/>
            <person name="Lipzen A."/>
            <person name="Meier-Kolthoff J.P."/>
            <person name="Ohm R.A."/>
            <person name="Otillar R.P."/>
            <person name="Pangilinan J."/>
            <person name="Peng Y."/>
            <person name="Rokas A."/>
            <person name="Rosa C.A."/>
            <person name="Scheuner C."/>
            <person name="Sibirny A.A."/>
            <person name="Slot J.C."/>
            <person name="Stielow J.B."/>
            <person name="Sun H."/>
            <person name="Kurtzman C.P."/>
            <person name="Blackwell M."/>
            <person name="Grigoriev I.V."/>
            <person name="Jeffries T.W."/>
        </authorList>
    </citation>
    <scope>NUCLEOTIDE SEQUENCE [LARGE SCALE GENOMIC DNA]</scope>
    <source>
        <strain evidence="5">NRRL Y-17324</strain>
    </source>
</reference>
<dbReference type="InterPro" id="IPR027235">
    <property type="entry name" value="PFD2"/>
</dbReference>
<dbReference type="GO" id="GO:0016272">
    <property type="term" value="C:prefoldin complex"/>
    <property type="evidence" value="ECO:0007669"/>
    <property type="project" value="InterPro"/>
</dbReference>
<gene>
    <name evidence="4" type="ORF">CANTADRAFT_45622</name>
</gene>
<dbReference type="AlphaFoldDB" id="A0A1E4SP92"/>
<protein>
    <submittedName>
        <fullName evidence="4">Prefoldin subunit 2</fullName>
    </submittedName>
</protein>
<comment type="similarity">
    <text evidence="1">Belongs to the prefoldin subunit beta family.</text>
</comment>
<dbReference type="RefSeq" id="XP_020066463.1">
    <property type="nucleotide sequence ID" value="XM_020209234.1"/>
</dbReference>
<evidence type="ECO:0000256" key="2">
    <source>
        <dbReference type="ARBA" id="ARBA00023186"/>
    </source>
</evidence>
<feature type="coiled-coil region" evidence="3">
    <location>
        <begin position="80"/>
        <end position="114"/>
    </location>
</feature>
<dbReference type="InterPro" id="IPR009053">
    <property type="entry name" value="Prefoldin"/>
</dbReference>
<dbReference type="InterPro" id="IPR002777">
    <property type="entry name" value="PFD_beta-like"/>
</dbReference>
<dbReference type="GeneID" id="30983370"/>
<keyword evidence="3" id="KW-0175">Coiled coil</keyword>
<evidence type="ECO:0000256" key="3">
    <source>
        <dbReference type="SAM" id="Coils"/>
    </source>
</evidence>
<sequence length="123" mass="14356">MSTTEAEKQQKAANLQNQYNQFQEIISELESQLISITSKIEEHLIVDKTLNETPKETRENRKCFKMVGGVLVNKTVDEVIAILKEELSALVKEKNQLEELLIKSRKEREEWMKNNNVKIVRQN</sequence>
<dbReference type="OrthoDB" id="29646at2759"/>
<dbReference type="STRING" id="984487.A0A1E4SP92"/>
<proteinExistence type="inferred from homology"/>
<keyword evidence="5" id="KW-1185">Reference proteome</keyword>
<dbReference type="GO" id="GO:0051082">
    <property type="term" value="F:unfolded protein binding"/>
    <property type="evidence" value="ECO:0007669"/>
    <property type="project" value="InterPro"/>
</dbReference>
<dbReference type="Proteomes" id="UP000094285">
    <property type="component" value="Unassembled WGS sequence"/>
</dbReference>
<dbReference type="Pfam" id="PF01920">
    <property type="entry name" value="Prefoldin_2"/>
    <property type="match status" value="1"/>
</dbReference>
<evidence type="ECO:0000256" key="1">
    <source>
        <dbReference type="ARBA" id="ARBA00008045"/>
    </source>
</evidence>
<dbReference type="GO" id="GO:0006457">
    <property type="term" value="P:protein folding"/>
    <property type="evidence" value="ECO:0007669"/>
    <property type="project" value="InterPro"/>
</dbReference>
<dbReference type="EMBL" id="KV453909">
    <property type="protein sequence ID" value="ODV81341.1"/>
    <property type="molecule type" value="Genomic_DNA"/>
</dbReference>
<name>A0A1E4SP92_9ASCO</name>
<dbReference type="SUPFAM" id="SSF46579">
    <property type="entry name" value="Prefoldin"/>
    <property type="match status" value="1"/>
</dbReference>
<keyword evidence="2" id="KW-0143">Chaperone</keyword>
<evidence type="ECO:0000313" key="5">
    <source>
        <dbReference type="Proteomes" id="UP000094285"/>
    </source>
</evidence>
<feature type="coiled-coil region" evidence="3">
    <location>
        <begin position="5"/>
        <end position="32"/>
    </location>
</feature>